<accession>A0A132PLR3</accession>
<keyword evidence="1" id="KW-1133">Transmembrane helix</keyword>
<feature type="transmembrane region" description="Helical" evidence="1">
    <location>
        <begin position="7"/>
        <end position="28"/>
    </location>
</feature>
<reference evidence="2 3" key="1">
    <citation type="submission" date="2015-07" db="EMBL/GenBank/DDBJ databases">
        <title>A draft genome sequence of Mycobacterium wolinskyi.</title>
        <authorList>
            <person name="de Man T.J."/>
            <person name="Perry K.A."/>
            <person name="Coulliette A.D."/>
            <person name="Jensen B."/>
            <person name="Toney N.C."/>
            <person name="Limbago B.M."/>
            <person name="Noble-Wang J."/>
        </authorList>
    </citation>
    <scope>NUCLEOTIDE SEQUENCE [LARGE SCALE GENOMIC DNA]</scope>
    <source>
        <strain evidence="2 3">CDC_01</strain>
    </source>
</reference>
<evidence type="ECO:0000313" key="3">
    <source>
        <dbReference type="Proteomes" id="UP000070612"/>
    </source>
</evidence>
<evidence type="ECO:0000313" key="2">
    <source>
        <dbReference type="EMBL" id="KWX23127.1"/>
    </source>
</evidence>
<protein>
    <recommendedName>
        <fullName evidence="4">Heavy metal-binding domain-containing protein</fullName>
    </recommendedName>
</protein>
<dbReference type="EMBL" id="LGTW01000010">
    <property type="protein sequence ID" value="KWX23127.1"/>
    <property type="molecule type" value="Genomic_DNA"/>
</dbReference>
<sequence>MNAPQKIAAYTAALAVVFAVALGLGTLWGPVDAPVSTPADHPEPVATDAQDAYTLELAQPLVQAGKQVPVRFRIVDGSNVAVTEYVESHEKQLHLIVVRRDLAGYQHVHPTMDDTGTWSIPLNFSEAGDYRVFADSVPRGGDATTLGADLRVAGDYRPRPLPPPATTTTVDGYTVALAGAPTAGESSELTLSVSRDGKPVTDLQPYLGAYGHLVALRAADLDYLHVHPMGDPADPATPAGPGIGFHTSFPSAGEYRLYLDFKHRDVVRTAEFTLSVPATGQQGTAPDGHGHSH</sequence>
<name>A0A132PLR3_9MYCO</name>
<dbReference type="RefSeq" id="WP_067850965.1">
    <property type="nucleotide sequence ID" value="NZ_LGTW01000010.1"/>
</dbReference>
<gene>
    <name evidence="2" type="ORF">AFM11_17365</name>
</gene>
<keyword evidence="1" id="KW-0812">Transmembrane</keyword>
<keyword evidence="1" id="KW-0472">Membrane</keyword>
<comment type="caution">
    <text evidence="2">The sequence shown here is derived from an EMBL/GenBank/DDBJ whole genome shotgun (WGS) entry which is preliminary data.</text>
</comment>
<keyword evidence="3" id="KW-1185">Reference proteome</keyword>
<dbReference type="STRING" id="59750.AWC31_01945"/>
<proteinExistence type="predicted"/>
<dbReference type="PATRIC" id="fig|59750.3.peg.826"/>
<dbReference type="AlphaFoldDB" id="A0A132PLR3"/>
<dbReference type="Proteomes" id="UP000070612">
    <property type="component" value="Unassembled WGS sequence"/>
</dbReference>
<evidence type="ECO:0000256" key="1">
    <source>
        <dbReference type="SAM" id="Phobius"/>
    </source>
</evidence>
<evidence type="ECO:0008006" key="4">
    <source>
        <dbReference type="Google" id="ProtNLM"/>
    </source>
</evidence>
<organism evidence="2 3">
    <name type="scientific">Mycolicibacterium wolinskyi</name>
    <dbReference type="NCBI Taxonomy" id="59750"/>
    <lineage>
        <taxon>Bacteria</taxon>
        <taxon>Bacillati</taxon>
        <taxon>Actinomycetota</taxon>
        <taxon>Actinomycetes</taxon>
        <taxon>Mycobacteriales</taxon>
        <taxon>Mycobacteriaceae</taxon>
        <taxon>Mycolicibacterium</taxon>
    </lineage>
</organism>